<dbReference type="Proteomes" id="UP000016703">
    <property type="component" value="Chromosome"/>
</dbReference>
<protein>
    <submittedName>
        <fullName evidence="1">Protein gp32 [Listeria phage 2389]</fullName>
    </submittedName>
</protein>
<evidence type="ECO:0000313" key="2">
    <source>
        <dbReference type="Proteomes" id="UP000016703"/>
    </source>
</evidence>
<evidence type="ECO:0000313" key="1">
    <source>
        <dbReference type="EMBL" id="CDG45103.1"/>
    </source>
</evidence>
<accession>A0A3Q0NDR0</accession>
<sequence>MKTIANEYKEYILEHKKKNQFESEQTIYRFKNGYGASVIKEYMGSGVELAVIQFINDKNWELEYSTSVTNDVLRNLTHEQLIEKLEEIKNL</sequence>
<dbReference type="EMBL" id="HG421741">
    <property type="protein sequence ID" value="CDG45103.1"/>
    <property type="molecule type" value="Genomic_DNA"/>
</dbReference>
<reference evidence="1 2" key="1">
    <citation type="journal article" date="2014" name="MBio">
        <title>Comparison of widely used Listeria monocytogenes strains EGD, 10403S, and EGD-e highlights genomic variations underlying differences in pathogenicity.</title>
        <authorList>
            <person name="Becavin C."/>
            <person name="Bouchier C."/>
            <person name="Lechat P."/>
            <person name="Archambaud C."/>
            <person name="Creno S."/>
            <person name="Gouin E."/>
            <person name="Wu Z."/>
            <person name="Kuhbacher A."/>
            <person name="Brisse S."/>
            <person name="Pucciarelli M.G."/>
            <person name="Garcia-del Portillo F."/>
            <person name="Hain T."/>
            <person name="Portnoy D.A."/>
            <person name="Chakraborty T."/>
            <person name="Lecuit M."/>
            <person name="Pizarro-Cerda J."/>
            <person name="Moszer I."/>
            <person name="Bierne H."/>
            <person name="Cossart P."/>
        </authorList>
    </citation>
    <scope>NUCLEOTIDE SEQUENCE [LARGE SCALE GENOMIC DNA]</scope>
    <source>
        <strain evidence="2">EGD / Mackaness</strain>
    </source>
</reference>
<dbReference type="RefSeq" id="WP_014930889.1">
    <property type="nucleotide sequence ID" value="NC_022568.1"/>
</dbReference>
<organism evidence="1 2">
    <name type="scientific">Listeria monocytogenes serotype 1/2a (strain EGD / Mackaness)</name>
    <dbReference type="NCBI Taxonomy" id="1334565"/>
    <lineage>
        <taxon>Bacteria</taxon>
        <taxon>Bacillati</taxon>
        <taxon>Bacillota</taxon>
        <taxon>Bacilli</taxon>
        <taxon>Bacillales</taxon>
        <taxon>Listeriaceae</taxon>
        <taxon>Listeria</taxon>
    </lineage>
</organism>
<name>A0A3Q0NDR0_LISMG</name>
<proteinExistence type="predicted"/>
<gene>
    <name evidence="1" type="ORF">LMON_1245</name>
</gene>
<dbReference type="AlphaFoldDB" id="A0A3Q0NDR0"/>
<dbReference type="KEGG" id="lmod:LMON_1245"/>